<evidence type="ECO:0000256" key="6">
    <source>
        <dbReference type="SAM" id="Phobius"/>
    </source>
</evidence>
<dbReference type="VEuPathDB" id="FungiDB:YALI0_C01694g"/>
<evidence type="ECO:0000256" key="4">
    <source>
        <dbReference type="ARBA" id="ARBA00023136"/>
    </source>
</evidence>
<feature type="compositionally biased region" description="Basic and acidic residues" evidence="5">
    <location>
        <begin position="932"/>
        <end position="943"/>
    </location>
</feature>
<dbReference type="InterPro" id="IPR018820">
    <property type="entry name" value="BRE4-related_DUF2421"/>
</dbReference>
<evidence type="ECO:0000313" key="10">
    <source>
        <dbReference type="EMBL" id="AOW02895.1"/>
    </source>
</evidence>
<evidence type="ECO:0000259" key="9">
    <source>
        <dbReference type="Pfam" id="PF13515"/>
    </source>
</evidence>
<dbReference type="Proteomes" id="UP000182444">
    <property type="component" value="Chromosome 1C"/>
</dbReference>
<dbReference type="PANTHER" id="PTHR37994:SF1">
    <property type="entry name" value="ER TRANSPORTER 6TM N-TERMINAL DOMAIN-CONTAINING PROTEIN"/>
    <property type="match status" value="1"/>
</dbReference>
<sequence>MRAHSNRPPPPPVLPYWHRFLHPIWVTEHLDWPSFKIIFRDWCATFGMIIIEIVPYSRKWFGSTIYLLPIMTFVSPSGQLSVPTAIITNIVMMMYIVCSWICGNILPQHISNHYFYDGLKKEDFAQILIDKGVCMAGPKLEECLMNACEHGYFMKGNASVVYAFWFAVICSINFFLKFRDPVFYGNGAITGMIATAVCAQTSMHTPWVDIKETGALITKPMGIAFATNLLVAIIIFPFTAGFQYTTYVNRAFKGVQSILQFQKDFMNGVKPSMENWKTYNGHEGLVAKTRMLVPVLKIVSGSIPLEVSYTRFPLKLYPSFFITFSRLTSTCAGITTIYDSFEQARVSVGGYQAGEQKEGPNGKPYPVGNYEATKSMSSILADRPLTLEQLDAAFEDINMTCSPILEAMIQTLAVCCEWIETANHFRFYTILPFIRSKHASRQREMAEKLASSRALYEEAVSRFMSIHSHHDEKSTPFLAMQKALYVEYINELVRVLTLLVDQLSELDHNRATPGFTTGLSWKHLQLHKLAGLLVMSPGKAAVSNEALTENETRFPTSRDPDHGAPQHILHRIGGKVRAAYHFVIQPRLVTPIKASLFTIIPLLPCLIKQSHWWFYSHRIYWTVVMTNMSMAEISADNLFNAFNRVLHTFYAVVIGMVAWYISTGNGRGNYYGFGVVMGIIAFFAICYREFIPPGKSYFPRIMLIVAMNLVLGLSWYDGQEPSSVDIGVGFTAAWHRYVCVVAGIGIGTIASNVPRPKSGKKMIRKILSGVIGETASIFCEVSEFSAVRMKNPDLVVDATKDPVASHVTGTVLQLMGAKRLFGVVKFEPNMSGPWPAKAYNELLCLCFEVVELTLHLYTFIKRVKDVHLWLPQIVLVAGWRNHHLMAHYFSVVYMVSGALVQGKGLPQISTADLFYEHAKVVSREVHCMAMESKDESSQEKRASDSSNSAQPDGVINTLLPQTEDASVFLAAVSVANKLYDRMDRILVTTKEVVGEQYWGHEYYLEELMRRDVA</sequence>
<feature type="transmembrane region" description="Helical" evidence="6">
    <location>
        <begin position="645"/>
        <end position="662"/>
    </location>
</feature>
<feature type="region of interest" description="Disordered" evidence="5">
    <location>
        <begin position="932"/>
        <end position="955"/>
    </location>
</feature>
<gene>
    <name evidence="11" type="ORF">B0I71DRAFT_98619</name>
    <name evidence="10" type="ORF">YALI1_C20853g</name>
</gene>
<feature type="domain" description="DUF2421" evidence="7">
    <location>
        <begin position="754"/>
        <end position="997"/>
    </location>
</feature>
<evidence type="ECO:0000313" key="12">
    <source>
        <dbReference type="Proteomes" id="UP000182444"/>
    </source>
</evidence>
<dbReference type="VEuPathDB" id="FungiDB:YALI1_C20853g"/>
<dbReference type="AlphaFoldDB" id="A0A1D8NB82"/>
<feature type="domain" description="Putative ER transporter 6TM N-terminal" evidence="8">
    <location>
        <begin position="20"/>
        <end position="463"/>
    </location>
</feature>
<dbReference type="Pfam" id="PF10334">
    <property type="entry name" value="BRE4"/>
    <property type="match status" value="1"/>
</dbReference>
<evidence type="ECO:0000313" key="11">
    <source>
        <dbReference type="EMBL" id="RDW25478.1"/>
    </source>
</evidence>
<name>A0A1D8NB82_YARLL</name>
<feature type="domain" description="Integral membrane bound transporter" evidence="9">
    <location>
        <begin position="613"/>
        <end position="749"/>
    </location>
</feature>
<evidence type="ECO:0000256" key="3">
    <source>
        <dbReference type="ARBA" id="ARBA00022989"/>
    </source>
</evidence>
<keyword evidence="2 6" id="KW-0812">Transmembrane</keyword>
<feature type="transmembrane region" description="Helical" evidence="6">
    <location>
        <begin position="697"/>
        <end position="715"/>
    </location>
</feature>
<dbReference type="InterPro" id="IPR018823">
    <property type="entry name" value="ArAE_2_N"/>
</dbReference>
<dbReference type="InterPro" id="IPR049453">
    <property type="entry name" value="Memb_transporter_dom"/>
</dbReference>
<dbReference type="Proteomes" id="UP000256601">
    <property type="component" value="Unassembled WGS sequence"/>
</dbReference>
<evidence type="ECO:0000256" key="2">
    <source>
        <dbReference type="ARBA" id="ARBA00022692"/>
    </source>
</evidence>
<organism evidence="10 12">
    <name type="scientific">Yarrowia lipolytica</name>
    <name type="common">Candida lipolytica</name>
    <dbReference type="NCBI Taxonomy" id="4952"/>
    <lineage>
        <taxon>Eukaryota</taxon>
        <taxon>Fungi</taxon>
        <taxon>Dikarya</taxon>
        <taxon>Ascomycota</taxon>
        <taxon>Saccharomycotina</taxon>
        <taxon>Dipodascomycetes</taxon>
        <taxon>Dipodascales</taxon>
        <taxon>Dipodascales incertae sedis</taxon>
        <taxon>Yarrowia</taxon>
    </lineage>
</organism>
<evidence type="ECO:0000259" key="8">
    <source>
        <dbReference type="Pfam" id="PF10337"/>
    </source>
</evidence>
<dbReference type="Pfam" id="PF13515">
    <property type="entry name" value="FUSC_2"/>
    <property type="match status" value="1"/>
</dbReference>
<evidence type="ECO:0000313" key="13">
    <source>
        <dbReference type="Proteomes" id="UP000256601"/>
    </source>
</evidence>
<dbReference type="PANTHER" id="PTHR37994">
    <property type="entry name" value="ARAE_2_N DOMAIN-CONTAINING PROTEIN-RELATED"/>
    <property type="match status" value="1"/>
</dbReference>
<reference evidence="11 13" key="2">
    <citation type="submission" date="2018-07" db="EMBL/GenBank/DDBJ databases">
        <title>Draft Genome Assemblies for Five Robust Yarrowia lipolytica Strains Exhibiting High Lipid Production and Pentose Sugar Utilization and Sugar Alcohol Secretion from Undetoxified Lignocellulosic Biomass Hydrolysates.</title>
        <authorList>
            <consortium name="DOE Joint Genome Institute"/>
            <person name="Walker C."/>
            <person name="Ryu S."/>
            <person name="Na H."/>
            <person name="Zane M."/>
            <person name="LaButti K."/>
            <person name="Lipzen A."/>
            <person name="Haridas S."/>
            <person name="Barry K."/>
            <person name="Grigoriev I.V."/>
            <person name="Quarterman J."/>
            <person name="Slininger P."/>
            <person name="Dien B."/>
            <person name="Trinh C.T."/>
        </authorList>
    </citation>
    <scope>NUCLEOTIDE SEQUENCE [LARGE SCALE GENOMIC DNA]</scope>
    <source>
        <strain evidence="11 13">YB392</strain>
    </source>
</reference>
<keyword evidence="3 6" id="KW-1133">Transmembrane helix</keyword>
<dbReference type="EMBL" id="CP017555">
    <property type="protein sequence ID" value="AOW02895.1"/>
    <property type="molecule type" value="Genomic_DNA"/>
</dbReference>
<proteinExistence type="predicted"/>
<feature type="transmembrane region" description="Helical" evidence="6">
    <location>
        <begin position="735"/>
        <end position="754"/>
    </location>
</feature>
<accession>A0A1D8NB82</accession>
<dbReference type="EMBL" id="KZ859000">
    <property type="protein sequence ID" value="RDW25478.1"/>
    <property type="molecule type" value="Genomic_DNA"/>
</dbReference>
<evidence type="ECO:0008006" key="14">
    <source>
        <dbReference type="Google" id="ProtNLM"/>
    </source>
</evidence>
<dbReference type="GO" id="GO:0016020">
    <property type="term" value="C:membrane"/>
    <property type="evidence" value="ECO:0007669"/>
    <property type="project" value="UniProtKB-SubCell"/>
</dbReference>
<reference evidence="10 12" key="1">
    <citation type="journal article" date="2016" name="PLoS ONE">
        <title>Sequence Assembly of Yarrowia lipolytica Strain W29/CLIB89 Shows Transposable Element Diversity.</title>
        <authorList>
            <person name="Magnan C."/>
            <person name="Yu J."/>
            <person name="Chang I."/>
            <person name="Jahn E."/>
            <person name="Kanomata Y."/>
            <person name="Wu J."/>
            <person name="Zeller M."/>
            <person name="Oakes M."/>
            <person name="Baldi P."/>
            <person name="Sandmeyer S."/>
        </authorList>
    </citation>
    <scope>NUCLEOTIDE SEQUENCE [LARGE SCALE GENOMIC DNA]</scope>
    <source>
        <strain evidence="10">CLIB89</strain>
        <strain evidence="12">CLIB89(W29)</strain>
    </source>
</reference>
<comment type="subcellular location">
    <subcellularLocation>
        <location evidence="1">Membrane</location>
        <topology evidence="1">Multi-pass membrane protein</topology>
    </subcellularLocation>
</comment>
<feature type="transmembrane region" description="Helical" evidence="6">
    <location>
        <begin position="85"/>
        <end position="106"/>
    </location>
</feature>
<protein>
    <recommendedName>
        <fullName evidence="14">ER transporter 6TM N-terminal domain-containing protein</fullName>
    </recommendedName>
</protein>
<feature type="transmembrane region" description="Helical" evidence="6">
    <location>
        <begin position="159"/>
        <end position="176"/>
    </location>
</feature>
<evidence type="ECO:0000259" key="7">
    <source>
        <dbReference type="Pfam" id="PF10334"/>
    </source>
</evidence>
<evidence type="ECO:0000256" key="5">
    <source>
        <dbReference type="SAM" id="MobiDB-lite"/>
    </source>
</evidence>
<feature type="transmembrane region" description="Helical" evidence="6">
    <location>
        <begin position="668"/>
        <end position="685"/>
    </location>
</feature>
<feature type="transmembrane region" description="Helical" evidence="6">
    <location>
        <begin position="223"/>
        <end position="244"/>
    </location>
</feature>
<feature type="transmembrane region" description="Helical" evidence="6">
    <location>
        <begin position="183"/>
        <end position="203"/>
    </location>
</feature>
<keyword evidence="4 6" id="KW-0472">Membrane</keyword>
<dbReference type="Pfam" id="PF10337">
    <property type="entry name" value="ArAE_2_N"/>
    <property type="match status" value="1"/>
</dbReference>
<evidence type="ECO:0000256" key="1">
    <source>
        <dbReference type="ARBA" id="ARBA00004141"/>
    </source>
</evidence>